<evidence type="ECO:0000256" key="2">
    <source>
        <dbReference type="ARBA" id="ARBA00023284"/>
    </source>
</evidence>
<comment type="catalytic activity">
    <reaction evidence="3">
        <text>a hydroperoxide + [thioredoxin]-dithiol = an alcohol + [thioredoxin]-disulfide + H2O</text>
        <dbReference type="Rhea" id="RHEA:62620"/>
        <dbReference type="Rhea" id="RHEA-COMP:10698"/>
        <dbReference type="Rhea" id="RHEA-COMP:10700"/>
        <dbReference type="ChEBI" id="CHEBI:15377"/>
        <dbReference type="ChEBI" id="CHEBI:29950"/>
        <dbReference type="ChEBI" id="CHEBI:30879"/>
        <dbReference type="ChEBI" id="CHEBI:35924"/>
        <dbReference type="ChEBI" id="CHEBI:50058"/>
        <dbReference type="EC" id="1.11.1.24"/>
    </reaction>
</comment>
<keyword evidence="6" id="KW-1185">Reference proteome</keyword>
<evidence type="ECO:0000256" key="1">
    <source>
        <dbReference type="ARBA" id="ARBA00023157"/>
    </source>
</evidence>
<protein>
    <recommendedName>
        <fullName evidence="3">Thiol peroxidase</fullName>
        <shortName evidence="3">Tpx</shortName>
        <ecNumber evidence="3">1.11.1.24</ecNumber>
    </recommendedName>
    <alternativeName>
        <fullName evidence="3">Peroxiredoxin tpx</fullName>
        <shortName evidence="3">Prx</shortName>
    </alternativeName>
    <alternativeName>
        <fullName evidence="3">Thioredoxin peroxidase</fullName>
    </alternativeName>
    <alternativeName>
        <fullName evidence="3">Thioredoxin-dependent peroxiredoxin</fullName>
    </alternativeName>
</protein>
<name>A0ABS2WVC3_9BACT</name>
<keyword evidence="3" id="KW-0049">Antioxidant</keyword>
<dbReference type="InterPro" id="IPR036249">
    <property type="entry name" value="Thioredoxin-like_sf"/>
</dbReference>
<proteinExistence type="inferred from homology"/>
<dbReference type="RefSeq" id="WP_205460204.1">
    <property type="nucleotide sequence ID" value="NZ_JAFHKK010000052.1"/>
</dbReference>
<dbReference type="CDD" id="cd03014">
    <property type="entry name" value="PRX_Atyp2cys"/>
    <property type="match status" value="1"/>
</dbReference>
<evidence type="ECO:0000256" key="3">
    <source>
        <dbReference type="HAMAP-Rule" id="MF_00269"/>
    </source>
</evidence>
<dbReference type="InterPro" id="IPR013766">
    <property type="entry name" value="Thioredoxin_domain"/>
</dbReference>
<comment type="similarity">
    <text evidence="3">Belongs to the peroxiredoxin family. Tpx subfamily.</text>
</comment>
<dbReference type="HAMAP" id="MF_00269">
    <property type="entry name" value="Tpx"/>
    <property type="match status" value="1"/>
</dbReference>
<dbReference type="InterPro" id="IPR013740">
    <property type="entry name" value="Redoxin"/>
</dbReference>
<dbReference type="GO" id="GO:0004601">
    <property type="term" value="F:peroxidase activity"/>
    <property type="evidence" value="ECO:0007669"/>
    <property type="project" value="UniProtKB-KW"/>
</dbReference>
<keyword evidence="3 5" id="KW-0575">Peroxidase</keyword>
<feature type="disulfide bond" description="Redox-active" evidence="3">
    <location>
        <begin position="60"/>
        <end position="94"/>
    </location>
</feature>
<comment type="caution">
    <text evidence="5">The sequence shown here is derived from an EMBL/GenBank/DDBJ whole genome shotgun (WGS) entry which is preliminary data.</text>
</comment>
<organism evidence="5 6">
    <name type="scientific">Sulfurospirillum tamanense</name>
    <dbReference type="NCBI Taxonomy" id="2813362"/>
    <lineage>
        <taxon>Bacteria</taxon>
        <taxon>Pseudomonadati</taxon>
        <taxon>Campylobacterota</taxon>
        <taxon>Epsilonproteobacteria</taxon>
        <taxon>Campylobacterales</taxon>
        <taxon>Sulfurospirillaceae</taxon>
        <taxon>Sulfurospirillum</taxon>
    </lineage>
</organism>
<comment type="function">
    <text evidence="3">Thiol-specific peroxidase that catalyzes the reduction of hydrogen peroxide and organic hydroperoxides to water and alcohols, respectively. Plays a role in cell protection against oxidative stress by detoxifying peroxides.</text>
</comment>
<reference evidence="5 6" key="2">
    <citation type="submission" date="2021-02" db="EMBL/GenBank/DDBJ databases">
        <title>Sulfurospirillum tamanensis sp. nov.</title>
        <authorList>
            <person name="Frolova A."/>
            <person name="Merkel A."/>
            <person name="Slobodkin A."/>
        </authorList>
    </citation>
    <scope>NUCLEOTIDE SEQUENCE [LARGE SCALE GENOMIC DNA]</scope>
    <source>
        <strain evidence="5 6">T05b</strain>
    </source>
</reference>
<dbReference type="NCBIfam" id="NF001808">
    <property type="entry name" value="PRK00522.1"/>
    <property type="match status" value="1"/>
</dbReference>
<keyword evidence="1 3" id="KW-1015">Disulfide bond</keyword>
<keyword evidence="2 3" id="KW-0676">Redox-active center</keyword>
<comment type="miscellaneous">
    <text evidence="3">The active site is a conserved redox-active cysteine residue, the peroxidatic cysteine (C(P)), which makes the nucleophilic attack on the peroxide substrate. The peroxide oxidizes the C(P)-SH to cysteine sulfenic acid (C(P)-SOH), which then reacts with another cysteine residue, the resolving cysteine (C(R)), to form a disulfide bridge. The disulfide is subsequently reduced by an appropriate electron donor to complete the catalytic cycle. In this atypical 2-Cys peroxiredoxin, C(R) is present in the same subunit to form an intramolecular disulfide. The disulfide is subsequently reduced by thioredoxin.</text>
</comment>
<reference evidence="6" key="1">
    <citation type="submission" date="2021-02" db="EMBL/GenBank/DDBJ databases">
        <title>Sulfurospirillum tamanensis sp. nov.</title>
        <authorList>
            <person name="Merkel A.Y."/>
        </authorList>
    </citation>
    <scope>NUCLEOTIDE SEQUENCE [LARGE SCALE GENOMIC DNA]</scope>
    <source>
        <strain evidence="6">T05b</strain>
    </source>
</reference>
<dbReference type="EC" id="1.11.1.24" evidence="3"/>
<gene>
    <name evidence="3 5" type="primary">tpx</name>
    <name evidence="5" type="ORF">JWV37_12510</name>
</gene>
<dbReference type="InterPro" id="IPR050455">
    <property type="entry name" value="Tpx_Peroxidase_subfamily"/>
</dbReference>
<sequence>MGQTTLKGVPVKIGGDEINVGDFAPSVAIIGKNLEEITVGGAKGVKQILVVVPSLDTEVCAAETRRFNAEAAKDKNTQVTVVSMDVPFAMGRFCSVEGIENLNVGSDFRDKAFAKAYGVLIEDGLLSGFTCRAVFVIDGDGKVSYKEIVAEITDEPNYEAILSFAT</sequence>
<dbReference type="SUPFAM" id="SSF52833">
    <property type="entry name" value="Thioredoxin-like"/>
    <property type="match status" value="1"/>
</dbReference>
<accession>A0ABS2WVC3</accession>
<reference evidence="5 6" key="3">
    <citation type="submission" date="2021-02" db="EMBL/GenBank/DDBJ databases">
        <authorList>
            <person name="Merkel A.Y."/>
        </authorList>
    </citation>
    <scope>NUCLEOTIDE SEQUENCE [LARGE SCALE GENOMIC DNA]</scope>
    <source>
        <strain evidence="5 6">T05b</strain>
    </source>
</reference>
<keyword evidence="3 5" id="KW-0560">Oxidoreductase</keyword>
<feature type="active site" description="Cysteine sulfenic acid (-SOH) intermediate" evidence="3">
    <location>
        <position position="60"/>
    </location>
</feature>
<evidence type="ECO:0000313" key="5">
    <source>
        <dbReference type="EMBL" id="MBN2965601.1"/>
    </source>
</evidence>
<dbReference type="InterPro" id="IPR002065">
    <property type="entry name" value="TPX"/>
</dbReference>
<comment type="subunit">
    <text evidence="3">Homodimer.</text>
</comment>
<dbReference type="Pfam" id="PF08534">
    <property type="entry name" value="Redoxin"/>
    <property type="match status" value="1"/>
</dbReference>
<dbReference type="PROSITE" id="PS51352">
    <property type="entry name" value="THIOREDOXIN_2"/>
    <property type="match status" value="1"/>
</dbReference>
<evidence type="ECO:0000313" key="6">
    <source>
        <dbReference type="Proteomes" id="UP000703590"/>
    </source>
</evidence>
<dbReference type="Gene3D" id="3.40.30.10">
    <property type="entry name" value="Glutaredoxin"/>
    <property type="match status" value="1"/>
</dbReference>
<dbReference type="PANTHER" id="PTHR43110">
    <property type="entry name" value="THIOL PEROXIDASE"/>
    <property type="match status" value="1"/>
</dbReference>
<dbReference type="EMBL" id="JAFHKK010000052">
    <property type="protein sequence ID" value="MBN2965601.1"/>
    <property type="molecule type" value="Genomic_DNA"/>
</dbReference>
<dbReference type="Proteomes" id="UP000703590">
    <property type="component" value="Unassembled WGS sequence"/>
</dbReference>
<evidence type="ECO:0000259" key="4">
    <source>
        <dbReference type="PROSITE" id="PS51352"/>
    </source>
</evidence>
<feature type="domain" description="Thioredoxin" evidence="4">
    <location>
        <begin position="18"/>
        <end position="166"/>
    </location>
</feature>
<dbReference type="PANTHER" id="PTHR43110:SF1">
    <property type="entry name" value="THIOL PEROXIDASE"/>
    <property type="match status" value="1"/>
</dbReference>